<comment type="caution">
    <text evidence="2">The sequence shown here is derived from an EMBL/GenBank/DDBJ whole genome shotgun (WGS) entry which is preliminary data.</text>
</comment>
<dbReference type="Gene3D" id="3.40.1360.10">
    <property type="match status" value="1"/>
</dbReference>
<gene>
    <name evidence="2" type="ORF">NPE20_06700</name>
</gene>
<dbReference type="Gene3D" id="3.90.580.10">
    <property type="entry name" value="Zinc finger, CHC2-type domain"/>
    <property type="match status" value="1"/>
</dbReference>
<dbReference type="RefSeq" id="WP_256537835.1">
    <property type="nucleotide sequence ID" value="NZ_JANHOH010000001.1"/>
</dbReference>
<evidence type="ECO:0000313" key="3">
    <source>
        <dbReference type="Proteomes" id="UP001204376"/>
    </source>
</evidence>
<evidence type="ECO:0000259" key="1">
    <source>
        <dbReference type="SMART" id="SM00400"/>
    </source>
</evidence>
<proteinExistence type="predicted"/>
<name>A0ABT1T000_9SPHI</name>
<dbReference type="SUPFAM" id="SSF57783">
    <property type="entry name" value="Zinc beta-ribbon"/>
    <property type="match status" value="1"/>
</dbReference>
<accession>A0ABT1T000</accession>
<organism evidence="2 3">
    <name type="scientific">Mucilaginibacter aquariorum</name>
    <dbReference type="NCBI Taxonomy" id="2967225"/>
    <lineage>
        <taxon>Bacteria</taxon>
        <taxon>Pseudomonadati</taxon>
        <taxon>Bacteroidota</taxon>
        <taxon>Sphingobacteriia</taxon>
        <taxon>Sphingobacteriales</taxon>
        <taxon>Sphingobacteriaceae</taxon>
        <taxon>Mucilaginibacter</taxon>
    </lineage>
</organism>
<dbReference type="Proteomes" id="UP001204376">
    <property type="component" value="Unassembled WGS sequence"/>
</dbReference>
<dbReference type="InterPro" id="IPR036977">
    <property type="entry name" value="DNA_primase_Znf_CHC2"/>
</dbReference>
<dbReference type="EMBL" id="JANHOH010000001">
    <property type="protein sequence ID" value="MCQ6957636.1"/>
    <property type="molecule type" value="Genomic_DNA"/>
</dbReference>
<sequence>MNDYKISAKEIKERVSLVNLLSRLGYEPAKRARNELLYLSMLRNSDSTPSFSVNDRKGTWYDFGEGRGGNIIDFGLLYWPGRSFQEVLEKINAVMDGLHRQPSLNYTRDSTQPKEPHYGVLDIKELGGNRAITDYLESRGVGAISKGRLMEIYYYVENEQKQRNNFFAAGWQNEQGAWEVRNLTFKGCLGRKAISFIPNSEKKLAVFEGFVNYLSWLTTNPFAADSVLVLNSISLLQQGIIKAEGFSHISLYLDNDISGRQATIDFQSALPWAKDCAGIYAGYNDFNDMLVSGLNGVTPHRNL</sequence>
<evidence type="ECO:0000313" key="2">
    <source>
        <dbReference type="EMBL" id="MCQ6957636.1"/>
    </source>
</evidence>
<dbReference type="SMART" id="SM00400">
    <property type="entry name" value="ZnF_CHCC"/>
    <property type="match status" value="1"/>
</dbReference>
<keyword evidence="3" id="KW-1185">Reference proteome</keyword>
<reference evidence="2 3" key="1">
    <citation type="submission" date="2022-07" db="EMBL/GenBank/DDBJ databases">
        <title>Mucilaginibacter sp. JC4.</title>
        <authorList>
            <person name="Le V."/>
            <person name="Ko S.-R."/>
            <person name="Ahn C.-Y."/>
            <person name="Oh H.-M."/>
        </authorList>
    </citation>
    <scope>NUCLEOTIDE SEQUENCE [LARGE SCALE GENOMIC DNA]</scope>
    <source>
        <strain evidence="2 3">JC4</strain>
    </source>
</reference>
<protein>
    <submittedName>
        <fullName evidence="2">Toprim domain-containing protein</fullName>
    </submittedName>
</protein>
<dbReference type="SUPFAM" id="SSF56731">
    <property type="entry name" value="DNA primase core"/>
    <property type="match status" value="1"/>
</dbReference>
<feature type="domain" description="Zinc finger CHC2-type" evidence="1">
    <location>
        <begin position="45"/>
        <end position="92"/>
    </location>
</feature>
<dbReference type="InterPro" id="IPR002694">
    <property type="entry name" value="Znf_CHC2"/>
</dbReference>